<evidence type="ECO:0000313" key="2">
    <source>
        <dbReference type="Proteomes" id="UP001501845"/>
    </source>
</evidence>
<comment type="caution">
    <text evidence="1">The sequence shown here is derived from an EMBL/GenBank/DDBJ whole genome shotgun (WGS) entry which is preliminary data.</text>
</comment>
<sequence>MVGRVIIGLLCVHGLDGAHARVGMPEATRLSVRRVATAGRAAPTTGILIGLGALSDKWFSGMGAFQ</sequence>
<name>A0ABP7Y6N7_9ACTN</name>
<reference evidence="2" key="1">
    <citation type="journal article" date="2019" name="Int. J. Syst. Evol. Microbiol.">
        <title>The Global Catalogue of Microorganisms (GCM) 10K type strain sequencing project: providing services to taxonomists for standard genome sequencing and annotation.</title>
        <authorList>
            <consortium name="The Broad Institute Genomics Platform"/>
            <consortium name="The Broad Institute Genome Sequencing Center for Infectious Disease"/>
            <person name="Wu L."/>
            <person name="Ma J."/>
        </authorList>
    </citation>
    <scope>NUCLEOTIDE SEQUENCE [LARGE SCALE GENOMIC DNA]</scope>
    <source>
        <strain evidence="2">JCM 17589</strain>
    </source>
</reference>
<keyword evidence="2" id="KW-1185">Reference proteome</keyword>
<accession>A0ABP7Y6N7</accession>
<organism evidence="1 2">
    <name type="scientific">Streptomyces tunisiensis</name>
    <dbReference type="NCBI Taxonomy" id="948699"/>
    <lineage>
        <taxon>Bacteria</taxon>
        <taxon>Bacillati</taxon>
        <taxon>Actinomycetota</taxon>
        <taxon>Actinomycetes</taxon>
        <taxon>Kitasatosporales</taxon>
        <taxon>Streptomycetaceae</taxon>
        <taxon>Streptomyces</taxon>
    </lineage>
</organism>
<dbReference type="EMBL" id="BAABBU010000008">
    <property type="protein sequence ID" value="GAA4131112.1"/>
    <property type="molecule type" value="Genomic_DNA"/>
</dbReference>
<gene>
    <name evidence="1" type="ORF">GCM10022285_20400</name>
</gene>
<proteinExistence type="predicted"/>
<protein>
    <submittedName>
        <fullName evidence="1">Uncharacterized protein</fullName>
    </submittedName>
</protein>
<dbReference type="Proteomes" id="UP001501845">
    <property type="component" value="Unassembled WGS sequence"/>
</dbReference>
<evidence type="ECO:0000313" key="1">
    <source>
        <dbReference type="EMBL" id="GAA4131112.1"/>
    </source>
</evidence>